<evidence type="ECO:0000256" key="1">
    <source>
        <dbReference type="SAM" id="SignalP"/>
    </source>
</evidence>
<feature type="chain" id="PRO_5018580731" evidence="1">
    <location>
        <begin position="28"/>
        <end position="163"/>
    </location>
</feature>
<proteinExistence type="predicted"/>
<dbReference type="InterPro" id="IPR003795">
    <property type="entry name" value="DUF192"/>
</dbReference>
<dbReference type="InterPro" id="IPR038695">
    <property type="entry name" value="Saro_0823-like_sf"/>
</dbReference>
<comment type="caution">
    <text evidence="2">The sequence shown here is derived from an EMBL/GenBank/DDBJ whole genome shotgun (WGS) entry which is preliminary data.</text>
</comment>
<protein>
    <submittedName>
        <fullName evidence="2">DUF192 domain-containing protein</fullName>
    </submittedName>
</protein>
<dbReference type="AlphaFoldDB" id="A0A3S3UF14"/>
<organism evidence="2 3">
    <name type="scientific">Falsigemmobacter intermedius</name>
    <dbReference type="NCBI Taxonomy" id="1553448"/>
    <lineage>
        <taxon>Bacteria</taxon>
        <taxon>Pseudomonadati</taxon>
        <taxon>Pseudomonadota</taxon>
        <taxon>Alphaproteobacteria</taxon>
        <taxon>Rhodobacterales</taxon>
        <taxon>Paracoccaceae</taxon>
        <taxon>Falsigemmobacter</taxon>
    </lineage>
</organism>
<accession>A0A3S3UF14</accession>
<sequence>MGSCFTRQLTGALAAVFLAGAAAPVTAQTCRPDLVELKGASGEMRFRVEVADSDATRARGLMWRDHLDPGAGMIFIYDRPGPGQFWMKNTLIPLDMIFADETGTIRHVHSNAKPQDETIIDGGDNVLAVLEINGGYARRMGIKPGDVMRHPAFSQETAAWPCD</sequence>
<gene>
    <name evidence="2" type="ORF">EP867_07070</name>
</gene>
<dbReference type="Proteomes" id="UP000287168">
    <property type="component" value="Unassembled WGS sequence"/>
</dbReference>
<evidence type="ECO:0000313" key="2">
    <source>
        <dbReference type="EMBL" id="RWY42486.1"/>
    </source>
</evidence>
<dbReference type="EMBL" id="SBLC01000007">
    <property type="protein sequence ID" value="RWY42486.1"/>
    <property type="molecule type" value="Genomic_DNA"/>
</dbReference>
<dbReference type="PANTHER" id="PTHR37953">
    <property type="entry name" value="UPF0127 PROTEIN MJ1496"/>
    <property type="match status" value="1"/>
</dbReference>
<dbReference type="OrthoDB" id="9808290at2"/>
<dbReference type="Pfam" id="PF02643">
    <property type="entry name" value="DUF192"/>
    <property type="match status" value="1"/>
</dbReference>
<dbReference type="PANTHER" id="PTHR37953:SF1">
    <property type="entry name" value="UPF0127 PROTEIN MJ1496"/>
    <property type="match status" value="1"/>
</dbReference>
<keyword evidence="3" id="KW-1185">Reference proteome</keyword>
<evidence type="ECO:0000313" key="3">
    <source>
        <dbReference type="Proteomes" id="UP000287168"/>
    </source>
</evidence>
<keyword evidence="1" id="KW-0732">Signal</keyword>
<dbReference type="Gene3D" id="2.60.120.1140">
    <property type="entry name" value="Protein of unknown function DUF192"/>
    <property type="match status" value="1"/>
</dbReference>
<name>A0A3S3UF14_9RHOB</name>
<reference evidence="2 3" key="1">
    <citation type="journal article" date="2015" name="Int. J. Syst. Evol. Microbiol.">
        <title>Gemmobacter intermedius sp. nov., isolated from a white stork (Ciconia ciconia).</title>
        <authorList>
            <person name="Kampfer P."/>
            <person name="Jerzak L."/>
            <person name="Wilharm G."/>
            <person name="Golke J."/>
            <person name="Busse H.J."/>
            <person name="Glaeser S.P."/>
        </authorList>
    </citation>
    <scope>NUCLEOTIDE SEQUENCE [LARGE SCALE GENOMIC DNA]</scope>
    <source>
        <strain evidence="2 3">119/4</strain>
    </source>
</reference>
<dbReference type="RefSeq" id="WP_128487572.1">
    <property type="nucleotide sequence ID" value="NZ_JBHLXB010000016.1"/>
</dbReference>
<feature type="signal peptide" evidence="1">
    <location>
        <begin position="1"/>
        <end position="27"/>
    </location>
</feature>